<evidence type="ECO:0000313" key="1">
    <source>
        <dbReference type="EMBL" id="CAF1292097.1"/>
    </source>
</evidence>
<dbReference type="Proteomes" id="UP000663845">
    <property type="component" value="Unassembled WGS sequence"/>
</dbReference>
<dbReference type="AlphaFoldDB" id="A0A815D3W5"/>
<evidence type="ECO:0000313" key="2">
    <source>
        <dbReference type="Proteomes" id="UP000663845"/>
    </source>
</evidence>
<proteinExistence type="predicted"/>
<accession>A0A815D3W5</accession>
<sequence>MTGTNSSDFSSLDIVLRNVASRNYHGIVRVDVDFPGQTLSLFVPDFLYNRLTSEFWQVRFLGHCDEWHASPNTTYFSSTSHHNQIIAVFSSSFTKTKIQLRYFAITGNYNPTRLNVGSHDNSFYLDTYEIP</sequence>
<dbReference type="EMBL" id="CAJNOG010000549">
    <property type="protein sequence ID" value="CAF1292097.1"/>
    <property type="molecule type" value="Genomic_DNA"/>
</dbReference>
<comment type="caution">
    <text evidence="1">The sequence shown here is derived from an EMBL/GenBank/DDBJ whole genome shotgun (WGS) entry which is preliminary data.</text>
</comment>
<gene>
    <name evidence="1" type="ORF">JYZ213_LOCUS31832</name>
</gene>
<name>A0A815D3W5_9BILA</name>
<reference evidence="1" key="1">
    <citation type="submission" date="2021-02" db="EMBL/GenBank/DDBJ databases">
        <authorList>
            <person name="Nowell W R."/>
        </authorList>
    </citation>
    <scope>NUCLEOTIDE SEQUENCE</scope>
</reference>
<organism evidence="1 2">
    <name type="scientific">Adineta steineri</name>
    <dbReference type="NCBI Taxonomy" id="433720"/>
    <lineage>
        <taxon>Eukaryota</taxon>
        <taxon>Metazoa</taxon>
        <taxon>Spiralia</taxon>
        <taxon>Gnathifera</taxon>
        <taxon>Rotifera</taxon>
        <taxon>Eurotatoria</taxon>
        <taxon>Bdelloidea</taxon>
        <taxon>Adinetida</taxon>
        <taxon>Adinetidae</taxon>
        <taxon>Adineta</taxon>
    </lineage>
</organism>
<protein>
    <submittedName>
        <fullName evidence="1">Uncharacterized protein</fullName>
    </submittedName>
</protein>